<dbReference type="EMBL" id="VIOG01000004">
    <property type="protein sequence ID" value="MTD91100.1"/>
    <property type="molecule type" value="Genomic_DNA"/>
</dbReference>
<organism evidence="2 3">
    <name type="scientific">Corynebacterium aurimucosum</name>
    <dbReference type="NCBI Taxonomy" id="169292"/>
    <lineage>
        <taxon>Bacteria</taxon>
        <taxon>Bacillati</taxon>
        <taxon>Actinomycetota</taxon>
        <taxon>Actinomycetes</taxon>
        <taxon>Mycobacteriales</taxon>
        <taxon>Corynebacteriaceae</taxon>
        <taxon>Corynebacterium</taxon>
    </lineage>
</organism>
<accession>A0A6I3KAK5</accession>
<comment type="caution">
    <text evidence="2">The sequence shown here is derived from an EMBL/GenBank/DDBJ whole genome shotgun (WGS) entry which is preliminary data.</text>
</comment>
<evidence type="ECO:0000313" key="3">
    <source>
        <dbReference type="Proteomes" id="UP000432568"/>
    </source>
</evidence>
<reference evidence="2 3" key="1">
    <citation type="submission" date="2019-07" db="EMBL/GenBank/DDBJ databases">
        <title>Draft genome of C. aurimucosum strain 332.</title>
        <authorList>
            <person name="Pacheco L.G.C."/>
            <person name="Aguiar E.R.G.R."/>
            <person name="Barberis C.M."/>
            <person name="Almuzara M.N."/>
            <person name="Traglia G.M."/>
            <person name="Santos C.S."/>
            <person name="Vay C.A."/>
            <person name="Rocha D.J.P.G."/>
        </authorList>
    </citation>
    <scope>NUCLEOTIDE SEQUENCE [LARGE SCALE GENOMIC DNA]</scope>
    <source>
        <strain evidence="2 3">332</strain>
    </source>
</reference>
<keyword evidence="1" id="KW-0812">Transmembrane</keyword>
<sequence>MIGAACILSAWWDKATPIAVGAGVGLNILWGLSFLTNSIINDSPRAWVSSIGYLSLALLVIWAVWRGHREPTLQGEEIRDALQRD</sequence>
<dbReference type="AlphaFoldDB" id="A0A6I3KAK5"/>
<feature type="transmembrane region" description="Helical" evidence="1">
    <location>
        <begin position="46"/>
        <end position="65"/>
    </location>
</feature>
<protein>
    <submittedName>
        <fullName evidence="2">Uncharacterized protein</fullName>
    </submittedName>
</protein>
<evidence type="ECO:0000313" key="2">
    <source>
        <dbReference type="EMBL" id="MTD91100.1"/>
    </source>
</evidence>
<gene>
    <name evidence="2" type="ORF">FME68_04220</name>
</gene>
<keyword evidence="1" id="KW-0472">Membrane</keyword>
<evidence type="ECO:0000256" key="1">
    <source>
        <dbReference type="SAM" id="Phobius"/>
    </source>
</evidence>
<dbReference type="Proteomes" id="UP000432568">
    <property type="component" value="Unassembled WGS sequence"/>
</dbReference>
<keyword evidence="1" id="KW-1133">Transmembrane helix</keyword>
<feature type="transmembrane region" description="Helical" evidence="1">
    <location>
        <begin position="18"/>
        <end position="40"/>
    </location>
</feature>
<name>A0A6I3KAK5_9CORY</name>
<proteinExistence type="predicted"/>